<proteinExistence type="predicted"/>
<evidence type="ECO:0000313" key="2">
    <source>
        <dbReference type="Proteomes" id="UP000199439"/>
    </source>
</evidence>
<dbReference type="Pfam" id="PF14054">
    <property type="entry name" value="DUF4249"/>
    <property type="match status" value="1"/>
</dbReference>
<gene>
    <name evidence="1" type="ORF">SAMN04487987_101420</name>
</gene>
<sequence length="279" mass="31755">MRKIIIIVLLLVSCVRNQEVVLSSDQLTVEGVISENNFAEIYLTNSLAFSGVIDSLEVAKSIEAKAKVELFDGETSEILTLKKDNSRFPFLSYKSNTIQGDPNRVYSLIITIRNMQFTSKTTIPSKPEILEVNFVESLEDGVINPNFKDIELVIDNKTIESRYFKVLIKNEEEDKFNLAGPFIFNTENISTKTFPLIVTYVDFENHVKINQLEVNKVFELKLIAITKEQFEFWKSVKGDKSTFIENSSFTNEVKTNISNGAFGYWSGENVTSVKFKIPK</sequence>
<reference evidence="2" key="1">
    <citation type="submission" date="2016-10" db="EMBL/GenBank/DDBJ databases">
        <authorList>
            <person name="Varghese N."/>
            <person name="Submissions S."/>
        </authorList>
    </citation>
    <scope>NUCLEOTIDE SEQUENCE [LARGE SCALE GENOMIC DNA]</scope>
    <source>
        <strain evidence="2">DSM 25730</strain>
    </source>
</reference>
<protein>
    <recommendedName>
        <fullName evidence="3">DUF4249 domain-containing protein</fullName>
    </recommendedName>
</protein>
<dbReference type="EMBL" id="FOMI01000001">
    <property type="protein sequence ID" value="SFC87102.1"/>
    <property type="molecule type" value="Genomic_DNA"/>
</dbReference>
<dbReference type="STRING" id="870482.SAMN04487987_101420"/>
<evidence type="ECO:0000313" key="1">
    <source>
        <dbReference type="EMBL" id="SFC87102.1"/>
    </source>
</evidence>
<dbReference type="AlphaFoldDB" id="A0A1I1MQG9"/>
<organism evidence="1 2">
    <name type="scientific">Algibacter pectinivorans</name>
    <dbReference type="NCBI Taxonomy" id="870482"/>
    <lineage>
        <taxon>Bacteria</taxon>
        <taxon>Pseudomonadati</taxon>
        <taxon>Bacteroidota</taxon>
        <taxon>Flavobacteriia</taxon>
        <taxon>Flavobacteriales</taxon>
        <taxon>Flavobacteriaceae</taxon>
        <taxon>Algibacter</taxon>
    </lineage>
</organism>
<evidence type="ECO:0008006" key="3">
    <source>
        <dbReference type="Google" id="ProtNLM"/>
    </source>
</evidence>
<name>A0A1I1MQG9_9FLAO</name>
<accession>A0A1I1MQG9</accession>
<dbReference type="OrthoDB" id="637707at2"/>
<keyword evidence="2" id="KW-1185">Reference proteome</keyword>
<dbReference type="Proteomes" id="UP000199439">
    <property type="component" value="Unassembled WGS sequence"/>
</dbReference>
<dbReference type="InterPro" id="IPR025345">
    <property type="entry name" value="DUF4249"/>
</dbReference>
<dbReference type="RefSeq" id="WP_092848411.1">
    <property type="nucleotide sequence ID" value="NZ_FOMI01000001.1"/>
</dbReference>